<gene>
    <name evidence="1" type="ORF">DCAF_LOCUS20810</name>
</gene>
<comment type="caution">
    <text evidence="1">The sequence shown here is derived from an EMBL/GenBank/DDBJ whole genome shotgun (WGS) entry which is preliminary data.</text>
</comment>
<dbReference type="Proteomes" id="UP001314170">
    <property type="component" value="Unassembled WGS sequence"/>
</dbReference>
<protein>
    <submittedName>
        <fullName evidence="1">Uncharacterized protein</fullName>
    </submittedName>
</protein>
<sequence>MKQLLSGIFDEIEIKRNRKVKKRGKANNIAVKTNVRCRVKHRKTTNSSPFNGKPSHQRENFITFLNAFLMHLEPGAMKFSRDHITNLVDPLDIPTSD</sequence>
<accession>A0AAV1SCG0</accession>
<evidence type="ECO:0000313" key="1">
    <source>
        <dbReference type="EMBL" id="CAK7348117.1"/>
    </source>
</evidence>
<keyword evidence="2" id="KW-1185">Reference proteome</keyword>
<dbReference type="AlphaFoldDB" id="A0AAV1SCG0"/>
<dbReference type="EMBL" id="CAWUPB010001173">
    <property type="protein sequence ID" value="CAK7348117.1"/>
    <property type="molecule type" value="Genomic_DNA"/>
</dbReference>
<evidence type="ECO:0000313" key="2">
    <source>
        <dbReference type="Proteomes" id="UP001314170"/>
    </source>
</evidence>
<proteinExistence type="predicted"/>
<name>A0AAV1SCG0_9ROSI</name>
<reference evidence="1 2" key="1">
    <citation type="submission" date="2024-01" db="EMBL/GenBank/DDBJ databases">
        <authorList>
            <person name="Waweru B."/>
        </authorList>
    </citation>
    <scope>NUCLEOTIDE SEQUENCE [LARGE SCALE GENOMIC DNA]</scope>
</reference>
<organism evidence="1 2">
    <name type="scientific">Dovyalis caffra</name>
    <dbReference type="NCBI Taxonomy" id="77055"/>
    <lineage>
        <taxon>Eukaryota</taxon>
        <taxon>Viridiplantae</taxon>
        <taxon>Streptophyta</taxon>
        <taxon>Embryophyta</taxon>
        <taxon>Tracheophyta</taxon>
        <taxon>Spermatophyta</taxon>
        <taxon>Magnoliopsida</taxon>
        <taxon>eudicotyledons</taxon>
        <taxon>Gunneridae</taxon>
        <taxon>Pentapetalae</taxon>
        <taxon>rosids</taxon>
        <taxon>fabids</taxon>
        <taxon>Malpighiales</taxon>
        <taxon>Salicaceae</taxon>
        <taxon>Flacourtieae</taxon>
        <taxon>Dovyalis</taxon>
    </lineage>
</organism>